<keyword evidence="1" id="KW-1133">Transmembrane helix</keyword>
<reference evidence="2 3" key="1">
    <citation type="submission" date="2019-01" db="EMBL/GenBank/DDBJ databases">
        <authorList>
            <consortium name="Pathogen Informatics"/>
        </authorList>
    </citation>
    <scope>NUCLEOTIDE SEQUENCE [LARGE SCALE GENOMIC DNA]</scope>
    <source>
        <strain evidence="2 3">NCTC10166</strain>
    </source>
</reference>
<feature type="transmembrane region" description="Helical" evidence="1">
    <location>
        <begin position="69"/>
        <end position="91"/>
    </location>
</feature>
<keyword evidence="1" id="KW-0812">Transmembrane</keyword>
<evidence type="ECO:0000256" key="1">
    <source>
        <dbReference type="SAM" id="Phobius"/>
    </source>
</evidence>
<dbReference type="OrthoDB" id="398743at2"/>
<protein>
    <submittedName>
        <fullName evidence="2">Uncharacterized protein</fullName>
    </submittedName>
</protein>
<gene>
    <name evidence="2" type="ORF">NCTC10166_00125</name>
</gene>
<name>A0A449A4K3_9BACT</name>
<feature type="transmembrane region" description="Helical" evidence="1">
    <location>
        <begin position="188"/>
        <end position="205"/>
    </location>
</feature>
<feature type="transmembrane region" description="Helical" evidence="1">
    <location>
        <begin position="39"/>
        <end position="57"/>
    </location>
</feature>
<feature type="transmembrane region" description="Helical" evidence="1">
    <location>
        <begin position="9"/>
        <end position="33"/>
    </location>
</feature>
<accession>A0A449A4K3</accession>
<feature type="transmembrane region" description="Helical" evidence="1">
    <location>
        <begin position="140"/>
        <end position="156"/>
    </location>
</feature>
<organism evidence="2 3">
    <name type="scientific">Mesomycoplasma neurolyticum</name>
    <dbReference type="NCBI Taxonomy" id="2120"/>
    <lineage>
        <taxon>Bacteria</taxon>
        <taxon>Bacillati</taxon>
        <taxon>Mycoplasmatota</taxon>
        <taxon>Mycoplasmoidales</taxon>
        <taxon>Metamycoplasmataceae</taxon>
        <taxon>Mesomycoplasma</taxon>
    </lineage>
</organism>
<dbReference type="EMBL" id="LR214951">
    <property type="protein sequence ID" value="VEU59167.1"/>
    <property type="molecule type" value="Genomic_DNA"/>
</dbReference>
<evidence type="ECO:0000313" key="2">
    <source>
        <dbReference type="EMBL" id="VEU59167.1"/>
    </source>
</evidence>
<evidence type="ECO:0000313" key="3">
    <source>
        <dbReference type="Proteomes" id="UP000289440"/>
    </source>
</evidence>
<dbReference type="Proteomes" id="UP000289440">
    <property type="component" value="Chromosome"/>
</dbReference>
<keyword evidence="1" id="KW-0472">Membrane</keyword>
<feature type="transmembrane region" description="Helical" evidence="1">
    <location>
        <begin position="217"/>
        <end position="239"/>
    </location>
</feature>
<dbReference type="NCBIfam" id="NF046011">
    <property type="entry name" value="MAG4940_fam"/>
    <property type="match status" value="1"/>
</dbReference>
<feature type="transmembrane region" description="Helical" evidence="1">
    <location>
        <begin position="165"/>
        <end position="182"/>
    </location>
</feature>
<keyword evidence="3" id="KW-1185">Reference proteome</keyword>
<proteinExistence type="predicted"/>
<sequence length="249" mass="28873">MTKTKKSNLFFALFCSGATLLAIITTWTIQSFLSKTQSHVYFNFIFVLIQVFFQGITKNWNQPPLLKGLPYLISSQIIGTIFGIVLVYFTIFGLEKYSSNEKLTFSMYKDNKSKDPNVVYFKNLFKYKSVSYSRHTIKEFIFLAIFIITISFINYINDVKFQTNIFYKTLIVIFILMLVLILSSEFNFFMFSVYISLTYLVCGALTRKVTKNEIINFCISFGLTIVITIFISLMFLLFANKAKITFSLS</sequence>
<dbReference type="AlphaFoldDB" id="A0A449A4K3"/>
<dbReference type="KEGG" id="mnu:NCTC10166_00125"/>